<feature type="region of interest" description="Disordered" evidence="2">
    <location>
        <begin position="100"/>
        <end position="123"/>
    </location>
</feature>
<evidence type="ECO:0000313" key="4">
    <source>
        <dbReference type="EMBL" id="TQN40911.1"/>
    </source>
</evidence>
<comment type="caution">
    <text evidence="4">The sequence shown here is derived from an EMBL/GenBank/DDBJ whole genome shotgun (WGS) entry which is preliminary data.</text>
</comment>
<dbReference type="AlphaFoldDB" id="A0A543P9Z8"/>
<keyword evidence="5" id="KW-1185">Reference proteome</keyword>
<accession>A0A543P9Z8</accession>
<evidence type="ECO:0000313" key="5">
    <source>
        <dbReference type="Proteomes" id="UP000319865"/>
    </source>
</evidence>
<dbReference type="Gene3D" id="1.10.30.50">
    <property type="match status" value="1"/>
</dbReference>
<feature type="region of interest" description="Disordered" evidence="2">
    <location>
        <begin position="546"/>
        <end position="571"/>
    </location>
</feature>
<dbReference type="InterPro" id="IPR003615">
    <property type="entry name" value="HNH_nuc"/>
</dbReference>
<feature type="domain" description="HNH nuclease" evidence="3">
    <location>
        <begin position="471"/>
        <end position="523"/>
    </location>
</feature>
<organism evidence="4 5">
    <name type="scientific">Blastococcus colisei</name>
    <dbReference type="NCBI Taxonomy" id="1564162"/>
    <lineage>
        <taxon>Bacteria</taxon>
        <taxon>Bacillati</taxon>
        <taxon>Actinomycetota</taxon>
        <taxon>Actinomycetes</taxon>
        <taxon>Geodermatophilales</taxon>
        <taxon>Geodermatophilaceae</taxon>
        <taxon>Blastococcus</taxon>
    </lineage>
</organism>
<name>A0A543P9Z8_9ACTN</name>
<reference evidence="4 5" key="1">
    <citation type="submission" date="2019-06" db="EMBL/GenBank/DDBJ databases">
        <title>Sequencing the genomes of 1000 actinobacteria strains.</title>
        <authorList>
            <person name="Klenk H.-P."/>
        </authorList>
    </citation>
    <scope>NUCLEOTIDE SEQUENCE [LARGE SCALE GENOMIC DNA]</scope>
    <source>
        <strain evidence="4 5">DSM 46837</strain>
    </source>
</reference>
<dbReference type="OrthoDB" id="5197219at2"/>
<evidence type="ECO:0000256" key="2">
    <source>
        <dbReference type="SAM" id="MobiDB-lite"/>
    </source>
</evidence>
<evidence type="ECO:0000259" key="3">
    <source>
        <dbReference type="SMART" id="SM00507"/>
    </source>
</evidence>
<dbReference type="InterPro" id="IPR003870">
    <property type="entry name" value="DUF222"/>
</dbReference>
<keyword evidence="1" id="KW-0175">Coiled coil</keyword>
<dbReference type="EMBL" id="VFQE01000001">
    <property type="protein sequence ID" value="TQN40911.1"/>
    <property type="molecule type" value="Genomic_DNA"/>
</dbReference>
<protein>
    <submittedName>
        <fullName evidence="4">Uncharacterized protein DUF222</fullName>
    </submittedName>
</protein>
<dbReference type="Proteomes" id="UP000319865">
    <property type="component" value="Unassembled WGS sequence"/>
</dbReference>
<dbReference type="SMART" id="SM00507">
    <property type="entry name" value="HNHc"/>
    <property type="match status" value="1"/>
</dbReference>
<proteinExistence type="predicted"/>
<feature type="coiled-coil region" evidence="1">
    <location>
        <begin position="61"/>
        <end position="88"/>
    </location>
</feature>
<gene>
    <name evidence="4" type="ORF">FHU33_0262</name>
</gene>
<evidence type="ECO:0000256" key="1">
    <source>
        <dbReference type="SAM" id="Coils"/>
    </source>
</evidence>
<feature type="compositionally biased region" description="Acidic residues" evidence="2">
    <location>
        <begin position="560"/>
        <end position="571"/>
    </location>
</feature>
<feature type="region of interest" description="Disordered" evidence="2">
    <location>
        <begin position="340"/>
        <end position="380"/>
    </location>
</feature>
<sequence length="571" mass="60743">MLVTAPKVSDPVRRFAHVFEGGGFGVGVTVTSLDVAPWPEEVLPPGVVARPTRLGEMLPVASRTDAEIAAELQRIQQMEARLAAYTVELVTEMSARRPDTLDRQIGEPGAASPDWAPGPGLEPAPGVSEFFADELAMILNCSRTAATKLADTAALLTQRLPVTWAALADGQLDWPRARALAAELMDPARDVEPQVIAEVEAAVLPRANRLSIRGLQAAARAELLRLDAGAADRRRKQAERGADVTLRPERDGMAELSVFLPHPMAATIHQTLDHYARLAKVAGDDHPLGQLRVGVLYDLVTRPWDTSRAPVTAHVTVLARLDTLHAAAAGHDACATAHLPSDHLRADPPSAAANPTDEPGAGAGCPPAAGGDGCGRVEPAEVDGQPITAAHLRELLEQLDALCPGGLQAPAGGNLTIALTDPVSGALRATVTRAELERLARRGCPDHPAGDCGCPLLDRPPPVDRYRHTPAQERFLTTRDRTCRHPGCHNKAAWADLDHVLPHADGGETACENLCCLCRRHHRLKTHAPGWSFTMAPDGTLTVTTPSGITRVTRPPGLAEPDDPDDEPPPF</sequence>
<dbReference type="Pfam" id="PF02720">
    <property type="entry name" value="DUF222"/>
    <property type="match status" value="1"/>
</dbReference>
<dbReference type="CDD" id="cd00085">
    <property type="entry name" value="HNHc"/>
    <property type="match status" value="1"/>
</dbReference>